<dbReference type="GO" id="GO:0005524">
    <property type="term" value="F:ATP binding"/>
    <property type="evidence" value="ECO:0007669"/>
    <property type="project" value="InterPro"/>
</dbReference>
<gene>
    <name evidence="4" type="ORF">OBBRIDRAFT_218112</name>
</gene>
<protein>
    <submittedName>
        <fullName evidence="4">P-loop containing nucleoside triphosphate hydrolase protein</fullName>
    </submittedName>
</protein>
<accession>A0A8E2DH45</accession>
<dbReference type="GO" id="GO:0033063">
    <property type="term" value="C:Rad51B-Rad51C-Rad51D-XRCC2 complex"/>
    <property type="evidence" value="ECO:0007669"/>
    <property type="project" value="TreeGrafter"/>
</dbReference>
<comment type="subcellular location">
    <subcellularLocation>
        <location evidence="1">Nucleus</location>
    </subcellularLocation>
</comment>
<dbReference type="GO" id="GO:0000724">
    <property type="term" value="P:double-strand break repair via homologous recombination"/>
    <property type="evidence" value="ECO:0007669"/>
    <property type="project" value="TreeGrafter"/>
</dbReference>
<evidence type="ECO:0000313" key="5">
    <source>
        <dbReference type="Proteomes" id="UP000250043"/>
    </source>
</evidence>
<sequence length="357" mass="38947">MQLRTLIPSLPQALVDALDAQGIRTDADLLFSSSSTDIFKKLPTGTISLREFNELVAQVTERASAPAVRGDEVFTAETKIREDIIDEDFHTGLPKLDELLGGLSPPRVVEISGDRGSGKTTLALQLVLRHLSRVHDSSALWIDTTGDSLSPERVSTLLPLYEDEVRTRSSTKITTSYDPWAACQAVSSALERLQVAMAFDIEAAQEVLESMRESLSSDPTSALVIRCVVIDTITPLIGPLLSAVSSHGHAVMTTFMRELRSLANRFSLTILVINSSTGAAPRNRDSAFFATDRKPALGPSFTFLTDTTLWLTKHGTEGGDKTANTVVAEIFRSRKTRSRTWCTLKLRQGIMRSGGQS</sequence>
<keyword evidence="5" id="KW-1185">Reference proteome</keyword>
<evidence type="ECO:0000256" key="2">
    <source>
        <dbReference type="ARBA" id="ARBA00023242"/>
    </source>
</evidence>
<dbReference type="PANTHER" id="PTHR46457">
    <property type="entry name" value="DNA REPAIR PROTEIN RAD51 HOMOLOG 4"/>
    <property type="match status" value="1"/>
</dbReference>
<keyword evidence="2" id="KW-0539">Nucleus</keyword>
<dbReference type="EMBL" id="KV722519">
    <property type="protein sequence ID" value="OCH86606.1"/>
    <property type="molecule type" value="Genomic_DNA"/>
</dbReference>
<name>A0A8E2DH45_9APHY</name>
<dbReference type="GO" id="GO:0000400">
    <property type="term" value="F:four-way junction DNA binding"/>
    <property type="evidence" value="ECO:0007669"/>
    <property type="project" value="TreeGrafter"/>
</dbReference>
<proteinExistence type="predicted"/>
<dbReference type="GO" id="GO:0000723">
    <property type="term" value="P:telomere maintenance"/>
    <property type="evidence" value="ECO:0007669"/>
    <property type="project" value="TreeGrafter"/>
</dbReference>
<dbReference type="InterPro" id="IPR027417">
    <property type="entry name" value="P-loop_NTPase"/>
</dbReference>
<feature type="domain" description="RecA family profile 1" evidence="3">
    <location>
        <begin position="85"/>
        <end position="276"/>
    </location>
</feature>
<dbReference type="PROSITE" id="PS50162">
    <property type="entry name" value="RECA_2"/>
    <property type="match status" value="1"/>
</dbReference>
<evidence type="ECO:0000259" key="3">
    <source>
        <dbReference type="PROSITE" id="PS50162"/>
    </source>
</evidence>
<dbReference type="GO" id="GO:0042148">
    <property type="term" value="P:DNA strand invasion"/>
    <property type="evidence" value="ECO:0007669"/>
    <property type="project" value="TreeGrafter"/>
</dbReference>
<dbReference type="InterPro" id="IPR020588">
    <property type="entry name" value="RecA_ATP-bd"/>
</dbReference>
<dbReference type="OrthoDB" id="336321at2759"/>
<dbReference type="PANTHER" id="PTHR46457:SF1">
    <property type="entry name" value="DNA REPAIR PROTEIN RAD51 HOMOLOG 4"/>
    <property type="match status" value="1"/>
</dbReference>
<dbReference type="SUPFAM" id="SSF52540">
    <property type="entry name" value="P-loop containing nucleoside triphosphate hydrolases"/>
    <property type="match status" value="1"/>
</dbReference>
<dbReference type="Gene3D" id="3.40.50.300">
    <property type="entry name" value="P-loop containing nucleotide triphosphate hydrolases"/>
    <property type="match status" value="1"/>
</dbReference>
<dbReference type="AlphaFoldDB" id="A0A8E2DH45"/>
<organism evidence="4 5">
    <name type="scientific">Obba rivulosa</name>
    <dbReference type="NCBI Taxonomy" id="1052685"/>
    <lineage>
        <taxon>Eukaryota</taxon>
        <taxon>Fungi</taxon>
        <taxon>Dikarya</taxon>
        <taxon>Basidiomycota</taxon>
        <taxon>Agaricomycotina</taxon>
        <taxon>Agaricomycetes</taxon>
        <taxon>Polyporales</taxon>
        <taxon>Gelatoporiaceae</taxon>
        <taxon>Obba</taxon>
    </lineage>
</organism>
<dbReference type="GO" id="GO:0003697">
    <property type="term" value="F:single-stranded DNA binding"/>
    <property type="evidence" value="ECO:0007669"/>
    <property type="project" value="TreeGrafter"/>
</dbReference>
<evidence type="ECO:0000256" key="1">
    <source>
        <dbReference type="ARBA" id="ARBA00004123"/>
    </source>
</evidence>
<dbReference type="GO" id="GO:0005657">
    <property type="term" value="C:replication fork"/>
    <property type="evidence" value="ECO:0007669"/>
    <property type="project" value="TreeGrafter"/>
</dbReference>
<dbReference type="Proteomes" id="UP000250043">
    <property type="component" value="Unassembled WGS sequence"/>
</dbReference>
<dbReference type="GO" id="GO:0016787">
    <property type="term" value="F:hydrolase activity"/>
    <property type="evidence" value="ECO:0007669"/>
    <property type="project" value="UniProtKB-KW"/>
</dbReference>
<dbReference type="GO" id="GO:0140664">
    <property type="term" value="F:ATP-dependent DNA damage sensor activity"/>
    <property type="evidence" value="ECO:0007669"/>
    <property type="project" value="InterPro"/>
</dbReference>
<dbReference type="InterPro" id="IPR051988">
    <property type="entry name" value="HRR_RAD51_Paralog"/>
</dbReference>
<keyword evidence="4" id="KW-0378">Hydrolase</keyword>
<dbReference type="Pfam" id="PF13481">
    <property type="entry name" value="AAA_25"/>
    <property type="match status" value="1"/>
</dbReference>
<dbReference type="GO" id="GO:0005815">
    <property type="term" value="C:microtubule organizing center"/>
    <property type="evidence" value="ECO:0007669"/>
    <property type="project" value="TreeGrafter"/>
</dbReference>
<dbReference type="PRINTS" id="PR01874">
    <property type="entry name" value="DNAREPAIRADA"/>
</dbReference>
<dbReference type="GO" id="GO:0007131">
    <property type="term" value="P:reciprocal meiotic recombination"/>
    <property type="evidence" value="ECO:0007669"/>
    <property type="project" value="TreeGrafter"/>
</dbReference>
<evidence type="ECO:0000313" key="4">
    <source>
        <dbReference type="EMBL" id="OCH86606.1"/>
    </source>
</evidence>
<reference evidence="4 5" key="1">
    <citation type="submission" date="2016-07" db="EMBL/GenBank/DDBJ databases">
        <title>Draft genome of the white-rot fungus Obba rivulosa 3A-2.</title>
        <authorList>
            <consortium name="DOE Joint Genome Institute"/>
            <person name="Miettinen O."/>
            <person name="Riley R."/>
            <person name="Acob R."/>
            <person name="Barry K."/>
            <person name="Cullen D."/>
            <person name="De Vries R."/>
            <person name="Hainaut M."/>
            <person name="Hatakka A."/>
            <person name="Henrissat B."/>
            <person name="Hilden K."/>
            <person name="Kuo R."/>
            <person name="Labutti K."/>
            <person name="Lipzen A."/>
            <person name="Makela M.R."/>
            <person name="Sandor L."/>
            <person name="Spatafora J.W."/>
            <person name="Grigoriev I.V."/>
            <person name="Hibbett D.S."/>
        </authorList>
    </citation>
    <scope>NUCLEOTIDE SEQUENCE [LARGE SCALE GENOMIC DNA]</scope>
    <source>
        <strain evidence="4 5">3A-2</strain>
    </source>
</reference>